<dbReference type="InterPro" id="IPR050556">
    <property type="entry name" value="Type_II_TA_system_RNase"/>
</dbReference>
<evidence type="ECO:0000256" key="7">
    <source>
        <dbReference type="ARBA" id="ARBA00038093"/>
    </source>
</evidence>
<dbReference type="InterPro" id="IPR002716">
    <property type="entry name" value="PIN_dom"/>
</dbReference>
<evidence type="ECO:0000256" key="4">
    <source>
        <dbReference type="ARBA" id="ARBA00022723"/>
    </source>
</evidence>
<dbReference type="GO" id="GO:0004518">
    <property type="term" value="F:nuclease activity"/>
    <property type="evidence" value="ECO:0007669"/>
    <property type="project" value="UniProtKB-KW"/>
</dbReference>
<dbReference type="GO" id="GO:0046872">
    <property type="term" value="F:metal ion binding"/>
    <property type="evidence" value="ECO:0007669"/>
    <property type="project" value="UniProtKB-KW"/>
</dbReference>
<name>A0A418MEF9_9BACT</name>
<accession>A0A418MEF9</accession>
<keyword evidence="4" id="KW-0479">Metal-binding</keyword>
<evidence type="ECO:0000313" key="10">
    <source>
        <dbReference type="Proteomes" id="UP000283523"/>
    </source>
</evidence>
<comment type="cofactor">
    <cofactor evidence="1">
        <name>Mg(2+)</name>
        <dbReference type="ChEBI" id="CHEBI:18420"/>
    </cofactor>
</comment>
<proteinExistence type="inferred from homology"/>
<keyword evidence="3" id="KW-0540">Nuclease</keyword>
<keyword evidence="6" id="KW-0460">Magnesium</keyword>
<evidence type="ECO:0000256" key="1">
    <source>
        <dbReference type="ARBA" id="ARBA00001946"/>
    </source>
</evidence>
<dbReference type="SUPFAM" id="SSF88723">
    <property type="entry name" value="PIN domain-like"/>
    <property type="match status" value="1"/>
</dbReference>
<keyword evidence="10" id="KW-1185">Reference proteome</keyword>
<evidence type="ECO:0000313" key="9">
    <source>
        <dbReference type="EMBL" id="RIV25192.1"/>
    </source>
</evidence>
<gene>
    <name evidence="9" type="ORF">DYU11_07720</name>
</gene>
<dbReference type="PANTHER" id="PTHR33653:SF1">
    <property type="entry name" value="RIBONUCLEASE VAPC2"/>
    <property type="match status" value="1"/>
</dbReference>
<keyword evidence="2" id="KW-1277">Toxin-antitoxin system</keyword>
<reference evidence="9 10" key="1">
    <citation type="submission" date="2018-08" db="EMBL/GenBank/DDBJ databases">
        <title>Fibrisoma montanum sp. nov., isolated from Danxia mountain soil.</title>
        <authorList>
            <person name="Huang Y."/>
        </authorList>
    </citation>
    <scope>NUCLEOTIDE SEQUENCE [LARGE SCALE GENOMIC DNA]</scope>
    <source>
        <strain evidence="9 10">HYT19</strain>
    </source>
</reference>
<evidence type="ECO:0000256" key="3">
    <source>
        <dbReference type="ARBA" id="ARBA00022722"/>
    </source>
</evidence>
<dbReference type="RefSeq" id="WP_119667078.1">
    <property type="nucleotide sequence ID" value="NZ_QXED01000002.1"/>
</dbReference>
<dbReference type="GO" id="GO:0016787">
    <property type="term" value="F:hydrolase activity"/>
    <property type="evidence" value="ECO:0007669"/>
    <property type="project" value="UniProtKB-KW"/>
</dbReference>
<organism evidence="9 10">
    <name type="scientific">Fibrisoma montanum</name>
    <dbReference type="NCBI Taxonomy" id="2305895"/>
    <lineage>
        <taxon>Bacteria</taxon>
        <taxon>Pseudomonadati</taxon>
        <taxon>Bacteroidota</taxon>
        <taxon>Cytophagia</taxon>
        <taxon>Cytophagales</taxon>
        <taxon>Spirosomataceae</taxon>
        <taxon>Fibrisoma</taxon>
    </lineage>
</organism>
<dbReference type="EMBL" id="QXED01000002">
    <property type="protein sequence ID" value="RIV25192.1"/>
    <property type="molecule type" value="Genomic_DNA"/>
</dbReference>
<protein>
    <submittedName>
        <fullName evidence="9">Type II toxin-antitoxin system VapC family toxin</fullName>
    </submittedName>
</protein>
<dbReference type="OrthoDB" id="676982at2"/>
<keyword evidence="5" id="KW-0378">Hydrolase</keyword>
<comment type="similarity">
    <text evidence="7">Belongs to the PINc/VapC protein family.</text>
</comment>
<dbReference type="AlphaFoldDB" id="A0A418MEF9"/>
<feature type="domain" description="PIN" evidence="8">
    <location>
        <begin position="3"/>
        <end position="112"/>
    </location>
</feature>
<dbReference type="Gene3D" id="3.40.50.1010">
    <property type="entry name" value="5'-nuclease"/>
    <property type="match status" value="1"/>
</dbReference>
<evidence type="ECO:0000256" key="2">
    <source>
        <dbReference type="ARBA" id="ARBA00022649"/>
    </source>
</evidence>
<evidence type="ECO:0000256" key="6">
    <source>
        <dbReference type="ARBA" id="ARBA00022842"/>
    </source>
</evidence>
<evidence type="ECO:0000259" key="8">
    <source>
        <dbReference type="Pfam" id="PF01850"/>
    </source>
</evidence>
<dbReference type="CDD" id="cd18738">
    <property type="entry name" value="PIN_VapC4-5_FitB-like"/>
    <property type="match status" value="1"/>
</dbReference>
<dbReference type="Proteomes" id="UP000283523">
    <property type="component" value="Unassembled WGS sequence"/>
</dbReference>
<dbReference type="Pfam" id="PF01850">
    <property type="entry name" value="PIN"/>
    <property type="match status" value="1"/>
</dbReference>
<dbReference type="PANTHER" id="PTHR33653">
    <property type="entry name" value="RIBONUCLEASE VAPC2"/>
    <property type="match status" value="1"/>
</dbReference>
<comment type="caution">
    <text evidence="9">The sequence shown here is derived from an EMBL/GenBank/DDBJ whole genome shotgun (WGS) entry which is preliminary data.</text>
</comment>
<sequence length="123" mass="13646">MRILDSNLVIYAAKTEFSFLRPLILDKASCVSIITKLEALGYRNLTNDDKAYLEGVFKTTTVLAIDDTVIDQAILLRQARKMSVGDAIIAATALLNDFDLYTNNADDFSHISDLTVINPFISK</sequence>
<evidence type="ECO:0000256" key="5">
    <source>
        <dbReference type="ARBA" id="ARBA00022801"/>
    </source>
</evidence>
<dbReference type="InterPro" id="IPR029060">
    <property type="entry name" value="PIN-like_dom_sf"/>
</dbReference>